<dbReference type="InterPro" id="IPR003593">
    <property type="entry name" value="AAA+_ATPase"/>
</dbReference>
<feature type="domain" description="ABC transporter" evidence="7">
    <location>
        <begin position="9"/>
        <end position="242"/>
    </location>
</feature>
<comment type="caution">
    <text evidence="8">The sequence shown here is derived from an EMBL/GenBank/DDBJ whole genome shotgun (WGS) entry which is preliminary data.</text>
</comment>
<evidence type="ECO:0000256" key="1">
    <source>
        <dbReference type="ARBA" id="ARBA00022448"/>
    </source>
</evidence>
<dbReference type="InterPro" id="IPR012340">
    <property type="entry name" value="NA-bd_OB-fold"/>
</dbReference>
<dbReference type="InterPro" id="IPR027417">
    <property type="entry name" value="P-loop_NTPase"/>
</dbReference>
<accession>X1FYD5</accession>
<dbReference type="GO" id="GO:0005524">
    <property type="term" value="F:ATP binding"/>
    <property type="evidence" value="ECO:0007669"/>
    <property type="project" value="UniProtKB-KW"/>
</dbReference>
<evidence type="ECO:0000256" key="2">
    <source>
        <dbReference type="ARBA" id="ARBA00022475"/>
    </source>
</evidence>
<reference evidence="8" key="1">
    <citation type="journal article" date="2014" name="Front. Microbiol.">
        <title>High frequency of phylogenetically diverse reductive dehalogenase-homologous genes in deep subseafloor sedimentary metagenomes.</title>
        <authorList>
            <person name="Kawai M."/>
            <person name="Futagami T."/>
            <person name="Toyoda A."/>
            <person name="Takaki Y."/>
            <person name="Nishi S."/>
            <person name="Hori S."/>
            <person name="Arai W."/>
            <person name="Tsubouchi T."/>
            <person name="Morono Y."/>
            <person name="Uchiyama I."/>
            <person name="Ito T."/>
            <person name="Fujiyama A."/>
            <person name="Inagaki F."/>
            <person name="Takami H."/>
        </authorList>
    </citation>
    <scope>NUCLEOTIDE SEQUENCE</scope>
    <source>
        <strain evidence="8">Expedition CK06-06</strain>
    </source>
</reference>
<dbReference type="SMART" id="SM00382">
    <property type="entry name" value="AAA"/>
    <property type="match status" value="1"/>
</dbReference>
<evidence type="ECO:0000256" key="6">
    <source>
        <dbReference type="ARBA" id="ARBA00023136"/>
    </source>
</evidence>
<dbReference type="InterPro" id="IPR003439">
    <property type="entry name" value="ABC_transporter-like_ATP-bd"/>
</dbReference>
<dbReference type="InterPro" id="IPR047641">
    <property type="entry name" value="ABC_transpr_MalK/UgpC-like"/>
</dbReference>
<keyword evidence="1" id="KW-0813">Transport</keyword>
<dbReference type="Pfam" id="PF00005">
    <property type="entry name" value="ABC_tran"/>
    <property type="match status" value="1"/>
</dbReference>
<keyword evidence="2" id="KW-1003">Cell membrane</keyword>
<dbReference type="GO" id="GO:0055052">
    <property type="term" value="C:ATP-binding cassette (ABC) transporter complex, substrate-binding subunit-containing"/>
    <property type="evidence" value="ECO:0007669"/>
    <property type="project" value="TreeGrafter"/>
</dbReference>
<dbReference type="PANTHER" id="PTHR43875">
    <property type="entry name" value="MALTODEXTRIN IMPORT ATP-BINDING PROTEIN MSMX"/>
    <property type="match status" value="1"/>
</dbReference>
<evidence type="ECO:0000313" key="8">
    <source>
        <dbReference type="EMBL" id="GAH25788.1"/>
    </source>
</evidence>
<keyword evidence="3" id="KW-0547">Nucleotide-binding</keyword>
<keyword evidence="5" id="KW-1278">Translocase</keyword>
<dbReference type="EMBL" id="BARU01000029">
    <property type="protein sequence ID" value="GAH25788.1"/>
    <property type="molecule type" value="Genomic_DNA"/>
</dbReference>
<evidence type="ECO:0000256" key="3">
    <source>
        <dbReference type="ARBA" id="ARBA00022741"/>
    </source>
</evidence>
<evidence type="ECO:0000259" key="7">
    <source>
        <dbReference type="PROSITE" id="PS50893"/>
    </source>
</evidence>
<dbReference type="GO" id="GO:0022857">
    <property type="term" value="F:transmembrane transporter activity"/>
    <property type="evidence" value="ECO:0007669"/>
    <property type="project" value="UniProtKB-ARBA"/>
</dbReference>
<organism evidence="8">
    <name type="scientific">marine sediment metagenome</name>
    <dbReference type="NCBI Taxonomy" id="412755"/>
    <lineage>
        <taxon>unclassified sequences</taxon>
        <taxon>metagenomes</taxon>
        <taxon>ecological metagenomes</taxon>
    </lineage>
</organism>
<dbReference type="Gene3D" id="2.40.50.100">
    <property type="match status" value="1"/>
</dbReference>
<dbReference type="AlphaFoldDB" id="X1FYD5"/>
<keyword evidence="4" id="KW-0067">ATP-binding</keyword>
<evidence type="ECO:0000256" key="4">
    <source>
        <dbReference type="ARBA" id="ARBA00022840"/>
    </source>
</evidence>
<dbReference type="SUPFAM" id="SSF50331">
    <property type="entry name" value="MOP-like"/>
    <property type="match status" value="1"/>
</dbReference>
<name>X1FYD5_9ZZZZ</name>
<dbReference type="PROSITE" id="PS50893">
    <property type="entry name" value="ABC_TRANSPORTER_2"/>
    <property type="match status" value="1"/>
</dbReference>
<dbReference type="FunFam" id="3.40.50.300:FF:000042">
    <property type="entry name" value="Maltose/maltodextrin ABC transporter, ATP-binding protein"/>
    <property type="match status" value="1"/>
</dbReference>
<keyword evidence="6" id="KW-0472">Membrane</keyword>
<dbReference type="GO" id="GO:0016887">
    <property type="term" value="F:ATP hydrolysis activity"/>
    <property type="evidence" value="ECO:0007669"/>
    <property type="project" value="InterPro"/>
</dbReference>
<gene>
    <name evidence="8" type="ORF">S03H2_00240</name>
</gene>
<dbReference type="SUPFAM" id="SSF52540">
    <property type="entry name" value="P-loop containing nucleoside triphosphate hydrolases"/>
    <property type="match status" value="1"/>
</dbReference>
<protein>
    <recommendedName>
        <fullName evidence="7">ABC transporter domain-containing protein</fullName>
    </recommendedName>
</protein>
<dbReference type="Gene3D" id="2.40.50.140">
    <property type="entry name" value="Nucleic acid-binding proteins"/>
    <property type="match status" value="1"/>
</dbReference>
<sequence>MWRIEMARISVKNVTKYYDRELILNNISLDIKDKEFFCITGPSGSGKTTLLKVVAGLDTNYTGRVYIDDIDVTYLAPGQRNIAMVFQEYALYPNLMAKENILFPLRIKKYSNERIDQKLRSTIKQIDIGIEKYLNFYPRELSAGHKQRVAAGRAIIRDNPNVFLFDEPLSNLDAKIRMNTRTYLKKMFKEVKTTTIYVTSDSSEAMALADRIAVLDKGRFVQIDRPFDMYFHPKNMLVADFFGILGMNFMRGKIKDNKFAFARCRFDIPLCIKKDTIRKIAREELVLGIRPEDIGFSTTYDKSKAVAVVNFIQKIPPMVNIICKINDSIINVVNFIKNTGNIIPGMNLYLDFDKSKTHLFYLDSGDLVS</sequence>
<dbReference type="InterPro" id="IPR008995">
    <property type="entry name" value="Mo/tungstate-bd_C_term_dom"/>
</dbReference>
<evidence type="ECO:0000256" key="5">
    <source>
        <dbReference type="ARBA" id="ARBA00022967"/>
    </source>
</evidence>
<dbReference type="PANTHER" id="PTHR43875:SF15">
    <property type="entry name" value="TREHALOSE IMPORT ATP-BINDING PROTEIN SUGC"/>
    <property type="match status" value="1"/>
</dbReference>
<dbReference type="Gene3D" id="3.40.50.300">
    <property type="entry name" value="P-loop containing nucleotide triphosphate hydrolases"/>
    <property type="match status" value="1"/>
</dbReference>
<proteinExistence type="predicted"/>